<proteinExistence type="predicted"/>
<organism evidence="1 2">
    <name type="scientific">Aspergillus brunneoviolaceus CBS 621.78</name>
    <dbReference type="NCBI Taxonomy" id="1450534"/>
    <lineage>
        <taxon>Eukaryota</taxon>
        <taxon>Fungi</taxon>
        <taxon>Dikarya</taxon>
        <taxon>Ascomycota</taxon>
        <taxon>Pezizomycotina</taxon>
        <taxon>Eurotiomycetes</taxon>
        <taxon>Eurotiomycetidae</taxon>
        <taxon>Eurotiales</taxon>
        <taxon>Aspergillaceae</taxon>
        <taxon>Aspergillus</taxon>
        <taxon>Aspergillus subgen. Circumdati</taxon>
    </lineage>
</organism>
<accession>A0ACD1FRM2</accession>
<reference evidence="1" key="1">
    <citation type="submission" date="2018-02" db="EMBL/GenBank/DDBJ databases">
        <title>The genomes of Aspergillus section Nigri reveals drivers in fungal speciation.</title>
        <authorList>
            <consortium name="DOE Joint Genome Institute"/>
            <person name="Vesth T.C."/>
            <person name="Nybo J."/>
            <person name="Theobald S."/>
            <person name="Brandl J."/>
            <person name="Frisvad J.C."/>
            <person name="Nielsen K.F."/>
            <person name="Lyhne E.K."/>
            <person name="Kogle M.E."/>
            <person name="Kuo A."/>
            <person name="Riley R."/>
            <person name="Clum A."/>
            <person name="Nolan M."/>
            <person name="Lipzen A."/>
            <person name="Salamov A."/>
            <person name="Henrissat B."/>
            <person name="Wiebenga A."/>
            <person name="De vries R.P."/>
            <person name="Grigoriev I.V."/>
            <person name="Mortensen U.H."/>
            <person name="Andersen M.R."/>
            <person name="Baker S.E."/>
        </authorList>
    </citation>
    <scope>NUCLEOTIDE SEQUENCE</scope>
    <source>
        <strain evidence="1">CBS 621.78</strain>
    </source>
</reference>
<protein>
    <submittedName>
        <fullName evidence="1">Uncharacterized protein</fullName>
    </submittedName>
</protein>
<evidence type="ECO:0000313" key="1">
    <source>
        <dbReference type="EMBL" id="RAH39622.1"/>
    </source>
</evidence>
<dbReference type="EMBL" id="KZ825445">
    <property type="protein sequence ID" value="RAH39622.1"/>
    <property type="molecule type" value="Genomic_DNA"/>
</dbReference>
<evidence type="ECO:0000313" key="2">
    <source>
        <dbReference type="Proteomes" id="UP000249057"/>
    </source>
</evidence>
<name>A0ACD1FRM2_9EURO</name>
<sequence length="129" mass="14252">MARDIELMEDSLYEHKLQTDPRVRVDGHPPPIKTVPDYMQSQETPATSLKDSRPWLFGSTDQAADTESMHKSLHSGKVPEGSSLLLISSEPDRVTIEAQRLFATSTSVNPGSQCLSSGSFQPITPRKEN</sequence>
<gene>
    <name evidence="1" type="ORF">BO95DRAFT_490347</name>
</gene>
<dbReference type="Proteomes" id="UP000249057">
    <property type="component" value="Unassembled WGS sequence"/>
</dbReference>
<keyword evidence="2" id="KW-1185">Reference proteome</keyword>